<evidence type="ECO:0000256" key="2">
    <source>
        <dbReference type="SAM" id="Phobius"/>
    </source>
</evidence>
<proteinExistence type="predicted"/>
<keyword evidence="2" id="KW-0472">Membrane</keyword>
<evidence type="ECO:0000313" key="5">
    <source>
        <dbReference type="Proteomes" id="UP001596215"/>
    </source>
</evidence>
<gene>
    <name evidence="4" type="ORF">ACFP73_05580</name>
</gene>
<feature type="compositionally biased region" description="Low complexity" evidence="1">
    <location>
        <begin position="92"/>
        <end position="110"/>
    </location>
</feature>
<feature type="domain" description="SPOR" evidence="3">
    <location>
        <begin position="287"/>
        <end position="364"/>
    </location>
</feature>
<evidence type="ECO:0000259" key="3">
    <source>
        <dbReference type="PROSITE" id="PS51724"/>
    </source>
</evidence>
<feature type="region of interest" description="Disordered" evidence="1">
    <location>
        <begin position="1"/>
        <end position="31"/>
    </location>
</feature>
<sequence length="374" mass="38956">MDEFQPEDELKPDASDRPAARNRKPSAGPKLPVSKQHIMIAVGILVLLLLILGIGSALKSPSGHAPAAPASSSGSAGKDIDLSGTSAMSGQSAPASAAATETPSDTETPANNASAGSNTIAMPAISSTPSQAAAGTAPADQQRITVAGGINSALNNTQVPAESAAATTSLPLAPATLDRSGKLANPIPATGQTGNLNAPANKPSVVHRTPQNSASQANERKTVAAERERQRENRRSAERRRTEEQRRAVQQRQAAEQKKTAPPVASATVRKHEPVPPVTRAADPARQLPAGQYTLQLSGATHEAALNTWAKQQQLGSYHIYQTQRNGQPWFVLVSGSYATPAEAKRAISALPDAVRAKSPWVKPVSQVKKEAGK</sequence>
<dbReference type="InterPro" id="IPR007730">
    <property type="entry name" value="SPOR-like_dom"/>
</dbReference>
<feature type="compositionally biased region" description="Basic and acidic residues" evidence="1">
    <location>
        <begin position="218"/>
        <end position="247"/>
    </location>
</feature>
<feature type="transmembrane region" description="Helical" evidence="2">
    <location>
        <begin position="38"/>
        <end position="58"/>
    </location>
</feature>
<dbReference type="EMBL" id="JBHSUC010000004">
    <property type="protein sequence ID" value="MFC6361574.1"/>
    <property type="molecule type" value="Genomic_DNA"/>
</dbReference>
<feature type="compositionally biased region" description="Low complexity" evidence="1">
    <location>
        <begin position="60"/>
        <end position="77"/>
    </location>
</feature>
<keyword evidence="2" id="KW-0812">Transmembrane</keyword>
<dbReference type="Proteomes" id="UP001596215">
    <property type="component" value="Unassembled WGS sequence"/>
</dbReference>
<name>A0ABW1VKB7_9GAMM</name>
<dbReference type="RefSeq" id="WP_343877188.1">
    <property type="nucleotide sequence ID" value="NZ_BAAAFW010000058.1"/>
</dbReference>
<evidence type="ECO:0000313" key="4">
    <source>
        <dbReference type="EMBL" id="MFC6361574.1"/>
    </source>
</evidence>
<dbReference type="PROSITE" id="PS51724">
    <property type="entry name" value="SPOR"/>
    <property type="match status" value="1"/>
</dbReference>
<feature type="region of interest" description="Disordered" evidence="1">
    <location>
        <begin position="60"/>
        <end position="122"/>
    </location>
</feature>
<reference evidence="5" key="1">
    <citation type="journal article" date="2019" name="Int. J. Syst. Evol. Microbiol.">
        <title>The Global Catalogue of Microorganisms (GCM) 10K type strain sequencing project: providing services to taxonomists for standard genome sequencing and annotation.</title>
        <authorList>
            <consortium name="The Broad Institute Genomics Platform"/>
            <consortium name="The Broad Institute Genome Sequencing Center for Infectious Disease"/>
            <person name="Wu L."/>
            <person name="Ma J."/>
        </authorList>
    </citation>
    <scope>NUCLEOTIDE SEQUENCE [LARGE SCALE GENOMIC DNA]</scope>
    <source>
        <strain evidence="5">CGMCC 4.1530</strain>
    </source>
</reference>
<feature type="compositionally biased region" description="Polar residues" evidence="1">
    <location>
        <begin position="111"/>
        <end position="122"/>
    </location>
</feature>
<protein>
    <submittedName>
        <fullName evidence="4">SPOR domain-containing protein</fullName>
    </submittedName>
</protein>
<dbReference type="InterPro" id="IPR036680">
    <property type="entry name" value="SPOR-like_sf"/>
</dbReference>
<keyword evidence="5" id="KW-1185">Reference proteome</keyword>
<accession>A0ABW1VKB7</accession>
<feature type="region of interest" description="Disordered" evidence="1">
    <location>
        <begin position="179"/>
        <end position="282"/>
    </location>
</feature>
<dbReference type="Gene3D" id="3.30.70.1070">
    <property type="entry name" value="Sporulation related repeat"/>
    <property type="match status" value="1"/>
</dbReference>
<organism evidence="4 5">
    <name type="scientific">Tatumella punctata</name>
    <dbReference type="NCBI Taxonomy" id="399969"/>
    <lineage>
        <taxon>Bacteria</taxon>
        <taxon>Pseudomonadati</taxon>
        <taxon>Pseudomonadota</taxon>
        <taxon>Gammaproteobacteria</taxon>
        <taxon>Enterobacterales</taxon>
        <taxon>Erwiniaceae</taxon>
        <taxon>Tatumella</taxon>
    </lineage>
</organism>
<dbReference type="Pfam" id="PF05036">
    <property type="entry name" value="SPOR"/>
    <property type="match status" value="1"/>
</dbReference>
<evidence type="ECO:0000256" key="1">
    <source>
        <dbReference type="SAM" id="MobiDB-lite"/>
    </source>
</evidence>
<keyword evidence="2" id="KW-1133">Transmembrane helix</keyword>
<feature type="compositionally biased region" description="Basic and acidic residues" evidence="1">
    <location>
        <begin position="8"/>
        <end position="19"/>
    </location>
</feature>
<comment type="caution">
    <text evidence="4">The sequence shown here is derived from an EMBL/GenBank/DDBJ whole genome shotgun (WGS) entry which is preliminary data.</text>
</comment>